<dbReference type="InterPro" id="IPR042099">
    <property type="entry name" value="ANL_N_sf"/>
</dbReference>
<dbReference type="InterPro" id="IPR045851">
    <property type="entry name" value="AMP-bd_C_sf"/>
</dbReference>
<dbReference type="EMBL" id="PKGO01000001">
    <property type="protein sequence ID" value="PKY71312.1"/>
    <property type="molecule type" value="Genomic_DNA"/>
</dbReference>
<dbReference type="STRING" id="1176165.GCA_001584405_00968"/>
<dbReference type="PANTHER" id="PTHR43767:SF7">
    <property type="entry name" value="MEDIUM_LONG-CHAIN-FATTY-ACID--COA LIGASE FADD8"/>
    <property type="match status" value="1"/>
</dbReference>
<dbReference type="Gene3D" id="3.30.300.30">
    <property type="match status" value="1"/>
</dbReference>
<dbReference type="InterPro" id="IPR020845">
    <property type="entry name" value="AMP-binding_CS"/>
</dbReference>
<feature type="domain" description="AMP-dependent synthetase/ligase" evidence="3">
    <location>
        <begin position="17"/>
        <end position="370"/>
    </location>
</feature>
<comment type="similarity">
    <text evidence="1">Belongs to the ATP-dependent AMP-binding enzyme family.</text>
</comment>
<dbReference type="InterPro" id="IPR025110">
    <property type="entry name" value="AMP-bd_C"/>
</dbReference>
<evidence type="ECO:0000256" key="2">
    <source>
        <dbReference type="ARBA" id="ARBA00022598"/>
    </source>
</evidence>
<dbReference type="PANTHER" id="PTHR43767">
    <property type="entry name" value="LONG-CHAIN-FATTY-ACID--COA LIGASE"/>
    <property type="match status" value="1"/>
</dbReference>
<feature type="domain" description="AMP-binding enzyme C-terminal" evidence="4">
    <location>
        <begin position="420"/>
        <end position="497"/>
    </location>
</feature>
<dbReference type="PROSITE" id="PS00455">
    <property type="entry name" value="AMP_BINDING"/>
    <property type="match status" value="1"/>
</dbReference>
<dbReference type="GO" id="GO:0016877">
    <property type="term" value="F:ligase activity, forming carbon-sulfur bonds"/>
    <property type="evidence" value="ECO:0007669"/>
    <property type="project" value="UniProtKB-ARBA"/>
</dbReference>
<evidence type="ECO:0000256" key="1">
    <source>
        <dbReference type="ARBA" id="ARBA00006432"/>
    </source>
</evidence>
<evidence type="ECO:0000313" key="5">
    <source>
        <dbReference type="EMBL" id="PKY71312.1"/>
    </source>
</evidence>
<evidence type="ECO:0000313" key="6">
    <source>
        <dbReference type="Proteomes" id="UP000242755"/>
    </source>
</evidence>
<accession>A0A2I1IJN3</accession>
<dbReference type="InterPro" id="IPR000873">
    <property type="entry name" value="AMP-dep_synth/lig_dom"/>
</dbReference>
<dbReference type="Proteomes" id="UP000242755">
    <property type="component" value="Unassembled WGS sequence"/>
</dbReference>
<organism evidence="5 6">
    <name type="scientific">Brevibacterium ravenspurgense</name>
    <dbReference type="NCBI Taxonomy" id="479117"/>
    <lineage>
        <taxon>Bacteria</taxon>
        <taxon>Bacillati</taxon>
        <taxon>Actinomycetota</taxon>
        <taxon>Actinomycetes</taxon>
        <taxon>Micrococcales</taxon>
        <taxon>Brevibacteriaceae</taxon>
        <taxon>Brevibacterium</taxon>
    </lineage>
</organism>
<dbReference type="CDD" id="cd17631">
    <property type="entry name" value="FACL_FadD13-like"/>
    <property type="match status" value="1"/>
</dbReference>
<sequence length="509" mass="56297">MTQLTEENRSVIGDIVKRSAARSPKDTAIVFQDRTWTYSQLDQAVTNIARFFVEHGLEKGDRVAAYSKNSDIFAIVFLACARAGLIHVPVNYQLTKDELDYILSDSDPKLILAEEALMPFIEETEAGQKRERMLMESLVEPALKVDGPARDGEFSPVDTDRVQLLYTSGTTSSPKGAVMTHRSLMHQYLSVLTSLDITSSDRFVHALPLYHSAQMHVLLIPALIRGAYSIIVPTPVPQQLLELIEKERITAFFAAPTVWVALTNNPDFTTRDLSSLKKAYYGASIMPGPIIERLQKQLPELGLYNCFGQSEMGPLCTVLRPEEHADRPASAGRPALFVETRIVDLDGNDVEVGQRGEILYRSPQLAEGYWNKPEKTAEAFVGGWFHSGDLVVADEEGYITVVDRVKDVINTGGVLVASREVEDAIFSMDGVEEVSVVGMPDEKWIEAITAYVVLTDAGRESLTEEAVIEYVKDKLAGFKVPKAVHFVDALPKNSAGKILKRSLREGAHS</sequence>
<dbReference type="AlphaFoldDB" id="A0A2I1IJN3"/>
<evidence type="ECO:0000259" key="3">
    <source>
        <dbReference type="Pfam" id="PF00501"/>
    </source>
</evidence>
<dbReference type="InterPro" id="IPR050237">
    <property type="entry name" value="ATP-dep_AMP-bd_enzyme"/>
</dbReference>
<evidence type="ECO:0000259" key="4">
    <source>
        <dbReference type="Pfam" id="PF13193"/>
    </source>
</evidence>
<proteinExistence type="inferred from homology"/>
<protein>
    <submittedName>
        <fullName evidence="5">Acyl-CoA synthetase</fullName>
    </submittedName>
</protein>
<comment type="caution">
    <text evidence="5">The sequence shown here is derived from an EMBL/GenBank/DDBJ whole genome shotgun (WGS) entry which is preliminary data.</text>
</comment>
<name>A0A2I1IJN3_9MICO</name>
<dbReference type="RefSeq" id="WP_101671788.1">
    <property type="nucleotide sequence ID" value="NZ_PKGO01000001.1"/>
</dbReference>
<dbReference type="FunFam" id="3.30.300.30:FF:000008">
    <property type="entry name" value="2,3-dihydroxybenzoate-AMP ligase"/>
    <property type="match status" value="1"/>
</dbReference>
<dbReference type="Pfam" id="PF13193">
    <property type="entry name" value="AMP-binding_C"/>
    <property type="match status" value="1"/>
</dbReference>
<dbReference type="NCBIfam" id="NF006182">
    <property type="entry name" value="PRK08316.1"/>
    <property type="match status" value="1"/>
</dbReference>
<gene>
    <name evidence="5" type="ORF">CYJ40_01190</name>
</gene>
<dbReference type="Gene3D" id="3.40.50.12780">
    <property type="entry name" value="N-terminal domain of ligase-like"/>
    <property type="match status" value="1"/>
</dbReference>
<dbReference type="SUPFAM" id="SSF56801">
    <property type="entry name" value="Acetyl-CoA synthetase-like"/>
    <property type="match status" value="1"/>
</dbReference>
<keyword evidence="2" id="KW-0436">Ligase</keyword>
<dbReference type="Pfam" id="PF00501">
    <property type="entry name" value="AMP-binding"/>
    <property type="match status" value="1"/>
</dbReference>
<reference evidence="5 6" key="1">
    <citation type="submission" date="2017-12" db="EMBL/GenBank/DDBJ databases">
        <title>Phylogenetic diversity of female urinary microbiome.</title>
        <authorList>
            <person name="Thomas-White K."/>
            <person name="Wolfe A.J."/>
        </authorList>
    </citation>
    <scope>NUCLEOTIDE SEQUENCE [LARGE SCALE GENOMIC DNA]</scope>
    <source>
        <strain evidence="5 6">UMB0426</strain>
    </source>
</reference>